<dbReference type="AlphaFoldDB" id="A0A2P2R3E7"/>
<name>A0A2P2R3E7_RHIMU</name>
<sequence>MAVLRQRQGQGFSRDAS</sequence>
<organism evidence="1">
    <name type="scientific">Rhizophora mucronata</name>
    <name type="common">Asiatic mangrove</name>
    <dbReference type="NCBI Taxonomy" id="61149"/>
    <lineage>
        <taxon>Eukaryota</taxon>
        <taxon>Viridiplantae</taxon>
        <taxon>Streptophyta</taxon>
        <taxon>Embryophyta</taxon>
        <taxon>Tracheophyta</taxon>
        <taxon>Spermatophyta</taxon>
        <taxon>Magnoliopsida</taxon>
        <taxon>eudicotyledons</taxon>
        <taxon>Gunneridae</taxon>
        <taxon>Pentapetalae</taxon>
        <taxon>rosids</taxon>
        <taxon>fabids</taxon>
        <taxon>Malpighiales</taxon>
        <taxon>Rhizophoraceae</taxon>
        <taxon>Rhizophora</taxon>
    </lineage>
</organism>
<dbReference type="EMBL" id="GGEC01093213">
    <property type="protein sequence ID" value="MBX73697.1"/>
    <property type="molecule type" value="Transcribed_RNA"/>
</dbReference>
<evidence type="ECO:0000313" key="1">
    <source>
        <dbReference type="EMBL" id="MBX73697.1"/>
    </source>
</evidence>
<accession>A0A2P2R3E7</accession>
<protein>
    <submittedName>
        <fullName evidence="1">Uncharacterized protein</fullName>
    </submittedName>
</protein>
<proteinExistence type="predicted"/>
<reference evidence="1" key="1">
    <citation type="submission" date="2018-02" db="EMBL/GenBank/DDBJ databases">
        <title>Rhizophora mucronata_Transcriptome.</title>
        <authorList>
            <person name="Meera S.P."/>
            <person name="Sreeshan A."/>
            <person name="Augustine A."/>
        </authorList>
    </citation>
    <scope>NUCLEOTIDE SEQUENCE</scope>
    <source>
        <tissue evidence="1">Leaf</tissue>
    </source>
</reference>